<evidence type="ECO:0000313" key="5">
    <source>
        <dbReference type="Proteomes" id="UP000632740"/>
    </source>
</evidence>
<dbReference type="GO" id="GO:0004177">
    <property type="term" value="F:aminopeptidase activity"/>
    <property type="evidence" value="ECO:0007669"/>
    <property type="project" value="UniProtKB-EC"/>
</dbReference>
<dbReference type="SUPFAM" id="SSF53474">
    <property type="entry name" value="alpha/beta-Hydrolases"/>
    <property type="match status" value="1"/>
</dbReference>
<dbReference type="EMBL" id="BONK01000004">
    <property type="protein sequence ID" value="GIG20861.1"/>
    <property type="molecule type" value="Genomic_DNA"/>
</dbReference>
<dbReference type="Gene3D" id="3.40.50.1820">
    <property type="entry name" value="alpha/beta hydrolase"/>
    <property type="match status" value="1"/>
</dbReference>
<evidence type="ECO:0000313" key="4">
    <source>
        <dbReference type="EMBL" id="GIG20861.1"/>
    </source>
</evidence>
<dbReference type="PRINTS" id="PR00793">
    <property type="entry name" value="PROAMNOPTASE"/>
</dbReference>
<protein>
    <submittedName>
        <fullName evidence="4">Proline iminopeptidase</fullName>
    </submittedName>
</protein>
<comment type="caution">
    <text evidence="4">The sequence shown here is derived from an EMBL/GenBank/DDBJ whole genome shotgun (WGS) entry which is preliminary data.</text>
</comment>
<dbReference type="InterPro" id="IPR051601">
    <property type="entry name" value="Serine_prot/Carboxylest_S33"/>
</dbReference>
<feature type="domain" description="AB hydrolase-1" evidence="3">
    <location>
        <begin position="44"/>
        <end position="172"/>
    </location>
</feature>
<evidence type="ECO:0000259" key="3">
    <source>
        <dbReference type="Pfam" id="PF00561"/>
    </source>
</evidence>
<dbReference type="PANTHER" id="PTHR43248:SF2">
    <property type="entry name" value="PROLYL AMINOPEPTIDASE"/>
    <property type="match status" value="1"/>
</dbReference>
<sequence length="424" mass="46429">MTGFVVREHRVPVPVDWTDPARFGSIDVFVRELVDPLRASEDLPLLLFLQGGPGGQGPRPLGGGWVAKALEKHRLVLLDQRGTGRSSRVDGRSIARFDDAATAADYLACFRGDAIVSDAEHVRATLYGGRTWATLGQSYGGFLTLTYLSRHPEALTACYVTGGLPGITADAEAVYRHTFRRQAARNNELARRHPGDVVALGALADRLAGGGVVLPNGDPFTPERLQTLGMGLGMSTGIDEVHWLLDTALDDHGEPAPGFLANVAHQTSFDTNPLYAVLQEVIYHQGERSGGWAAQAELERWEWFASSARPLLLTGEAMFPWMYEQHAALRPFRDAAHRLAERRWWPDLYDTDRLAANEVPVAAVQYYDDPYVDLDLALATADAVGNTQVWITNEFLHDGLRASGDVILPRLLDLAAGTWSVTGR</sequence>
<dbReference type="InterPro" id="IPR000073">
    <property type="entry name" value="AB_hydrolase_1"/>
</dbReference>
<proteinExistence type="inferred from homology"/>
<dbReference type="InterPro" id="IPR002410">
    <property type="entry name" value="Peptidase_S33"/>
</dbReference>
<evidence type="ECO:0000256" key="2">
    <source>
        <dbReference type="ARBA" id="ARBA00022801"/>
    </source>
</evidence>
<dbReference type="Pfam" id="PF00561">
    <property type="entry name" value="Abhydrolase_1"/>
    <property type="match status" value="1"/>
</dbReference>
<dbReference type="InterPro" id="IPR029058">
    <property type="entry name" value="AB_hydrolase_fold"/>
</dbReference>
<dbReference type="Proteomes" id="UP000632740">
    <property type="component" value="Unassembled WGS sequence"/>
</dbReference>
<dbReference type="PANTHER" id="PTHR43248">
    <property type="entry name" value="2-SUCCINYL-6-HYDROXY-2,4-CYCLOHEXADIENE-1-CARBOXYLATE SYNTHASE"/>
    <property type="match status" value="1"/>
</dbReference>
<reference evidence="4" key="1">
    <citation type="submission" date="2021-01" db="EMBL/GenBank/DDBJ databases">
        <title>Whole genome shotgun sequence of Cellulomonas chitinilytica NBRC 110799.</title>
        <authorList>
            <person name="Komaki H."/>
            <person name="Tamura T."/>
        </authorList>
    </citation>
    <scope>NUCLEOTIDE SEQUENCE</scope>
    <source>
        <strain evidence="4">NBRC 110799</strain>
    </source>
</reference>
<keyword evidence="2" id="KW-0378">Hydrolase</keyword>
<evidence type="ECO:0000256" key="1">
    <source>
        <dbReference type="ARBA" id="ARBA00010088"/>
    </source>
</evidence>
<dbReference type="GO" id="GO:0006508">
    <property type="term" value="P:proteolysis"/>
    <property type="evidence" value="ECO:0007669"/>
    <property type="project" value="InterPro"/>
</dbReference>
<comment type="similarity">
    <text evidence="1">Belongs to the peptidase S33 family.</text>
</comment>
<keyword evidence="5" id="KW-1185">Reference proteome</keyword>
<organism evidence="4 5">
    <name type="scientific">Cellulomonas chitinilytica</name>
    <dbReference type="NCBI Taxonomy" id="398759"/>
    <lineage>
        <taxon>Bacteria</taxon>
        <taxon>Bacillati</taxon>
        <taxon>Actinomycetota</taxon>
        <taxon>Actinomycetes</taxon>
        <taxon>Micrococcales</taxon>
        <taxon>Cellulomonadaceae</taxon>
        <taxon>Cellulomonas</taxon>
    </lineage>
</organism>
<dbReference type="AlphaFoldDB" id="A0A919P025"/>
<gene>
    <name evidence="4" type="primary">pap</name>
    <name evidence="4" type="ORF">Cch01nite_15850</name>
</gene>
<name>A0A919P025_9CELL</name>
<accession>A0A919P025</accession>